<keyword evidence="2" id="KW-1185">Reference proteome</keyword>
<proteinExistence type="predicted"/>
<dbReference type="Proteomes" id="UP001256446">
    <property type="component" value="Genome"/>
</dbReference>
<evidence type="ECO:0000313" key="2">
    <source>
        <dbReference type="Proteomes" id="UP001256446"/>
    </source>
</evidence>
<name>A0A7I8D3B8_9VIRU</name>
<accession>A0A7I8D3B8</accession>
<sequence length="607" mass="67134">MAFNTKNNMSSRASRSVKERVEFRMTPRGVMPSSISALQKLTIDAAMQAALTRASAKLVIEMDAGGTRVLLADQRNGQLIGGPEDLQKLGTIRAFVNRERKEATAVEAARDVTQLAFLAEKVVKDETPGFEMKPVDNSFAAAVRPLHAALLQTEENWKKVCENTSTNLRDLYEPELKRLFVGIENSYTDVISTLAKGGTMKGLLKERLFFHGVPEWVHSRFTAKTFALDRTGDLEKIFFTTDPTKGLSLTVKEWRDDEFLRKQEPLTRASTLLYNLITDDELLRAITGIAADVSLESEENPLVAKLLAAKATVLPLASSAARVIELGSKSKSAFKFPTPSMDTVTGAIVALSTAVLRVYSANLQSVDLVGDYYATIAPGAVKREDVTPTNNFYVQWGKAPNPSGTWRTVIEGGNGNMNLRQAVWRWLRMELRLSEKASAGKALASALELEEDGSIPKKGVDEHGLVTKDDDGEANLLTSLPSERKPEELVKQNRAVNLLRDLKDTEFPFWSEFQERVFPPVSGKKRPPAGVALTPLSPQGKQLLNRVAKVSPYVANRMLSWLRSFSDERLQLAAISVTNAEFDDIFTSRLDEEDEAESVLDWAEQEA</sequence>
<reference evidence="1 2" key="1">
    <citation type="submission" date="2020-06" db="EMBL/GenBank/DDBJ databases">
        <title>Discovery of novel viral sequences from mycovirus by FLDS-based high quality screening.</title>
        <authorList>
            <person name="Urayama S."/>
            <person name="Yaguchi T."/>
            <person name="Hagiwara D."/>
            <person name="Chiba Y."/>
        </authorList>
    </citation>
    <scope>NUCLEOTIDE SEQUENCE [LARGE SCALE GENOMIC DNA]</scope>
    <source>
        <strain evidence="1 2">J-YC</strain>
    </source>
</reference>
<protein>
    <submittedName>
        <fullName evidence="1">Uncharacterized protein</fullName>
    </submittedName>
</protein>
<dbReference type="EMBL" id="LC553712">
    <property type="protein sequence ID" value="BCH36657.1"/>
    <property type="molecule type" value="Genomic_RNA"/>
</dbReference>
<organism evidence="1 2">
    <name type="scientific">Magnaporthe oryzae narnavirus 1</name>
    <dbReference type="NCBI Taxonomy" id="2737030"/>
    <lineage>
        <taxon>Viruses</taxon>
        <taxon>Riboviria</taxon>
        <taxon>Orthornavirae</taxon>
        <taxon>Lenarviricota</taxon>
        <taxon>Amabiliviricetes</taxon>
        <taxon>Wolframvirales</taxon>
        <taxon>Splipalmiviridae</taxon>
        <taxon>Delepalmivirus</taxon>
        <taxon>Delepalmivirus magnaporthae</taxon>
    </lineage>
</organism>
<evidence type="ECO:0000313" key="1">
    <source>
        <dbReference type="EMBL" id="BCH36657.1"/>
    </source>
</evidence>